<feature type="domain" description="GYF" evidence="2">
    <location>
        <begin position="6"/>
        <end position="50"/>
    </location>
</feature>
<dbReference type="InterPro" id="IPR025640">
    <property type="entry name" value="GYF_2"/>
</dbReference>
<dbReference type="KEGG" id="mbas:ALGA_4074"/>
<dbReference type="Proteomes" id="UP000218267">
    <property type="component" value="Chromosome"/>
</dbReference>
<dbReference type="EMBL" id="AP018042">
    <property type="protein sequence ID" value="BAX82365.1"/>
    <property type="molecule type" value="Genomic_DNA"/>
</dbReference>
<evidence type="ECO:0000313" key="4">
    <source>
        <dbReference type="Proteomes" id="UP000218267"/>
    </source>
</evidence>
<keyword evidence="1" id="KW-1133">Transmembrane helix</keyword>
<proteinExistence type="predicted"/>
<dbReference type="RefSeq" id="WP_096432608.1">
    <property type="nucleotide sequence ID" value="NZ_AP018042.1"/>
</dbReference>
<sequence>MMNKQWYYVKSGDKKGPYLVNELKGKIGKETLLWCEGMKDWEKAKQIAEFQSFFEVTPPPVPGSKEANSKTFSRLSDSVVYAWGFVLLTIITSILELTGNEEGRFSRLVIFLSASALVRIFLGLRAYFSRILKNESLSRTMGWLIASVIPIYLFEVIASREGFEDRISGELLGVMGVVLVIALIIHVYQFVRLRGKLSNENATGIKDLRTFATLQLVLFPTALILAIVYGEEDSFSILETIIELIPLYFLITGLQKIEDRVVPKIA</sequence>
<evidence type="ECO:0000256" key="1">
    <source>
        <dbReference type="SAM" id="Phobius"/>
    </source>
</evidence>
<protein>
    <recommendedName>
        <fullName evidence="2">GYF domain-containing protein</fullName>
    </recommendedName>
</protein>
<dbReference type="AlphaFoldDB" id="A0A1Y1CPS1"/>
<accession>A0A1Y1CPS1</accession>
<feature type="transmembrane region" description="Helical" evidence="1">
    <location>
        <begin position="235"/>
        <end position="254"/>
    </location>
</feature>
<dbReference type="Pfam" id="PF14237">
    <property type="entry name" value="GYF_2"/>
    <property type="match status" value="1"/>
</dbReference>
<gene>
    <name evidence="3" type="ORF">ALGA_4074</name>
</gene>
<feature type="transmembrane region" description="Helical" evidence="1">
    <location>
        <begin position="211"/>
        <end position="229"/>
    </location>
</feature>
<feature type="transmembrane region" description="Helical" evidence="1">
    <location>
        <begin position="140"/>
        <end position="159"/>
    </location>
</feature>
<name>A0A1Y1CPS1_9BACT</name>
<keyword evidence="1" id="KW-0472">Membrane</keyword>
<feature type="transmembrane region" description="Helical" evidence="1">
    <location>
        <begin position="171"/>
        <end position="191"/>
    </location>
</feature>
<keyword evidence="1" id="KW-0812">Transmembrane</keyword>
<reference evidence="4" key="2">
    <citation type="journal article" date="2020" name="Antonie Van Leeuwenhoek">
        <title>Labilibaculum antarcticum sp. nov., a novel facultative anaerobic, psychrotorelant bacterium isolated from marine sediment of Antarctica.</title>
        <authorList>
            <person name="Watanabe M."/>
            <person name="Kojima H."/>
            <person name="Fukui M."/>
        </authorList>
    </citation>
    <scope>NUCLEOTIDE SEQUENCE [LARGE SCALE GENOMIC DNA]</scope>
    <source>
        <strain evidence="4">SPP2</strain>
    </source>
</reference>
<organism evidence="3 4">
    <name type="scientific">Labilibaculum antarcticum</name>
    <dbReference type="NCBI Taxonomy" id="1717717"/>
    <lineage>
        <taxon>Bacteria</taxon>
        <taxon>Pseudomonadati</taxon>
        <taxon>Bacteroidota</taxon>
        <taxon>Bacteroidia</taxon>
        <taxon>Marinilabiliales</taxon>
        <taxon>Marinifilaceae</taxon>
        <taxon>Labilibaculum</taxon>
    </lineage>
</organism>
<feature type="transmembrane region" description="Helical" evidence="1">
    <location>
        <begin position="79"/>
        <end position="99"/>
    </location>
</feature>
<feature type="transmembrane region" description="Helical" evidence="1">
    <location>
        <begin position="105"/>
        <end position="128"/>
    </location>
</feature>
<reference evidence="3 4" key="1">
    <citation type="journal article" date="2018" name="Mar. Genomics">
        <title>Complete genome sequence of Marinifilaceae bacterium strain SPP2, isolated from the Antarctic marine sediment.</title>
        <authorList>
            <person name="Watanabe M."/>
            <person name="Kojima H."/>
            <person name="Fukui M."/>
        </authorList>
    </citation>
    <scope>NUCLEOTIDE SEQUENCE [LARGE SCALE GENOMIC DNA]</scope>
    <source>
        <strain evidence="3 4">SPP2</strain>
    </source>
</reference>
<dbReference type="OrthoDB" id="9815705at2"/>
<evidence type="ECO:0000313" key="3">
    <source>
        <dbReference type="EMBL" id="BAX82365.1"/>
    </source>
</evidence>
<evidence type="ECO:0000259" key="2">
    <source>
        <dbReference type="Pfam" id="PF14237"/>
    </source>
</evidence>
<keyword evidence="4" id="KW-1185">Reference proteome</keyword>